<keyword evidence="4" id="KW-1185">Reference proteome</keyword>
<dbReference type="Proteomes" id="UP000503540">
    <property type="component" value="Chromosome"/>
</dbReference>
<dbReference type="Gene3D" id="3.10.450.280">
    <property type="match status" value="1"/>
</dbReference>
<dbReference type="AlphaFoldDB" id="A0A6G9YUB8"/>
<dbReference type="Pfam" id="PF13354">
    <property type="entry name" value="Beta-lactamase2"/>
    <property type="match status" value="1"/>
</dbReference>
<dbReference type="InterPro" id="IPR000871">
    <property type="entry name" value="Beta-lactam_class-A"/>
</dbReference>
<evidence type="ECO:0000313" key="3">
    <source>
        <dbReference type="EMBL" id="QIS16808.1"/>
    </source>
</evidence>
<proteinExistence type="predicted"/>
<organism evidence="3 4">
    <name type="scientific">Nocardia arthritidis</name>
    <dbReference type="NCBI Taxonomy" id="228602"/>
    <lineage>
        <taxon>Bacteria</taxon>
        <taxon>Bacillati</taxon>
        <taxon>Actinomycetota</taxon>
        <taxon>Actinomycetes</taxon>
        <taxon>Mycobacteriales</taxon>
        <taxon>Nocardiaceae</taxon>
        <taxon>Nocardia</taxon>
    </lineage>
</organism>
<feature type="signal peptide" evidence="1">
    <location>
        <begin position="1"/>
        <end position="33"/>
    </location>
</feature>
<dbReference type="KEGG" id="nah:F5544_45025"/>
<reference evidence="3 4" key="1">
    <citation type="journal article" date="2019" name="ACS Chem. Biol.">
        <title>Identification and Mobilization of a Cryptic Antibiotic Biosynthesis Gene Locus from a Human-Pathogenic Nocardia Isolate.</title>
        <authorList>
            <person name="Herisse M."/>
            <person name="Ishida K."/>
            <person name="Porter J.L."/>
            <person name="Howden B."/>
            <person name="Hertweck C."/>
            <person name="Stinear T.P."/>
            <person name="Pidot S.J."/>
        </authorList>
    </citation>
    <scope>NUCLEOTIDE SEQUENCE [LARGE SCALE GENOMIC DNA]</scope>
    <source>
        <strain evidence="3 4">AUSMDU00012717</strain>
    </source>
</reference>
<dbReference type="PANTHER" id="PTHR35333">
    <property type="entry name" value="BETA-LACTAMASE"/>
    <property type="match status" value="1"/>
</dbReference>
<dbReference type="GO" id="GO:0008800">
    <property type="term" value="F:beta-lactamase activity"/>
    <property type="evidence" value="ECO:0007669"/>
    <property type="project" value="InterPro"/>
</dbReference>
<accession>A0A6G9YUB8</accession>
<dbReference type="SUPFAM" id="SSF56601">
    <property type="entry name" value="beta-lactamase/transpeptidase-like"/>
    <property type="match status" value="1"/>
</dbReference>
<dbReference type="InterPro" id="IPR045155">
    <property type="entry name" value="Beta-lactam_cat"/>
</dbReference>
<dbReference type="GO" id="GO:0030655">
    <property type="term" value="P:beta-lactam antibiotic catabolic process"/>
    <property type="evidence" value="ECO:0007669"/>
    <property type="project" value="InterPro"/>
</dbReference>
<keyword evidence="1" id="KW-0732">Signal</keyword>
<dbReference type="Gene3D" id="3.40.710.10">
    <property type="entry name" value="DD-peptidase/beta-lactamase superfamily"/>
    <property type="match status" value="1"/>
</dbReference>
<dbReference type="RefSeq" id="WP_167478817.1">
    <property type="nucleotide sequence ID" value="NZ_CP046172.1"/>
</dbReference>
<feature type="domain" description="Beta-lactamase class A catalytic" evidence="2">
    <location>
        <begin position="166"/>
        <end position="265"/>
    </location>
</feature>
<evidence type="ECO:0000256" key="1">
    <source>
        <dbReference type="SAM" id="SignalP"/>
    </source>
</evidence>
<name>A0A6G9YUB8_9NOCA</name>
<dbReference type="GO" id="GO:0046677">
    <property type="term" value="P:response to antibiotic"/>
    <property type="evidence" value="ECO:0007669"/>
    <property type="project" value="InterPro"/>
</dbReference>
<feature type="chain" id="PRO_5026276462" description="Beta-lactamase class A catalytic domain-containing protein" evidence="1">
    <location>
        <begin position="34"/>
        <end position="441"/>
    </location>
</feature>
<evidence type="ECO:0000313" key="4">
    <source>
        <dbReference type="Proteomes" id="UP000503540"/>
    </source>
</evidence>
<dbReference type="PANTHER" id="PTHR35333:SF5">
    <property type="entry name" value="CONSERVED LIPOPROTEIN LPQF-RELATED"/>
    <property type="match status" value="1"/>
</dbReference>
<gene>
    <name evidence="3" type="ORF">F5544_45025</name>
</gene>
<protein>
    <recommendedName>
        <fullName evidence="2">Beta-lactamase class A catalytic domain-containing protein</fullName>
    </recommendedName>
</protein>
<dbReference type="InterPro" id="IPR012338">
    <property type="entry name" value="Beta-lactam/transpept-like"/>
</dbReference>
<evidence type="ECO:0000259" key="2">
    <source>
        <dbReference type="Pfam" id="PF13354"/>
    </source>
</evidence>
<dbReference type="EMBL" id="CP046172">
    <property type="protein sequence ID" value="QIS16808.1"/>
    <property type="molecule type" value="Genomic_DNA"/>
</dbReference>
<sequence>MGNTRRAKRIRRIGAACALAACLLLTPATSATAAPPSAQDQLSWFVGASARAPIPESEVTEHLSAAALSAVGGADGFNKALVHVGKLTEQPGAQASPTAVSALLDSADGTRLTVLSVDSAGLITMLQLAPIAKRWAEIDDELRASAPEASFAAAEIDSNGCRLIHGVNPDTARPLGSAFKLYVLGALEQAVADHRLNWSDQLALNEDWKSLPSGVLQDRPAGTRLSLQEYANYMISISDNTATDHLIHTIGRDAVAAQLSRFGNADPQRSLPFLTTREIFALKGNSYPTAANAYLALPQPLRAAALPALDAVPRDRIAIWQRPENIDTLEWFASPNDICRAYTGLWQANSQPDGGGIGTALSINNSGIALPTSQYPTVWYKGGSEPGVLTLNYLARTAGGKVLVASVMLSDQQAELPATTTLNAVGIAHAAIRLADQEAAR</sequence>